<evidence type="ECO:0000313" key="3">
    <source>
        <dbReference type="EMBL" id="VEU43301.1"/>
    </source>
</evidence>
<dbReference type="PROSITE" id="PS00018">
    <property type="entry name" value="EF_HAND_1"/>
    <property type="match status" value="1"/>
</dbReference>
<keyword evidence="4" id="KW-1185">Reference proteome</keyword>
<feature type="transmembrane region" description="Helical" evidence="2">
    <location>
        <begin position="488"/>
        <end position="513"/>
    </location>
</feature>
<feature type="compositionally biased region" description="Low complexity" evidence="1">
    <location>
        <begin position="212"/>
        <end position="223"/>
    </location>
</feature>
<dbReference type="Proteomes" id="UP000291116">
    <property type="component" value="Unassembled WGS sequence"/>
</dbReference>
<feature type="region of interest" description="Disordered" evidence="1">
    <location>
        <begin position="614"/>
        <end position="779"/>
    </location>
</feature>
<evidence type="ECO:0008006" key="5">
    <source>
        <dbReference type="Google" id="ProtNLM"/>
    </source>
</evidence>
<dbReference type="AlphaFoldDB" id="A0A448ZMP3"/>
<feature type="compositionally biased region" description="Polar residues" evidence="1">
    <location>
        <begin position="636"/>
        <end position="655"/>
    </location>
</feature>
<evidence type="ECO:0000256" key="1">
    <source>
        <dbReference type="SAM" id="MobiDB-lite"/>
    </source>
</evidence>
<reference evidence="3 4" key="1">
    <citation type="submission" date="2019-01" db="EMBL/GenBank/DDBJ databases">
        <authorList>
            <person name="Ferrante I. M."/>
        </authorList>
    </citation>
    <scope>NUCLEOTIDE SEQUENCE [LARGE SCALE GENOMIC DNA]</scope>
    <source>
        <strain evidence="3 4">B856</strain>
    </source>
</reference>
<protein>
    <recommendedName>
        <fullName evidence="5">EF-hand domain-containing protein</fullName>
    </recommendedName>
</protein>
<evidence type="ECO:0000256" key="2">
    <source>
        <dbReference type="SAM" id="Phobius"/>
    </source>
</evidence>
<organism evidence="3 4">
    <name type="scientific">Pseudo-nitzschia multistriata</name>
    <dbReference type="NCBI Taxonomy" id="183589"/>
    <lineage>
        <taxon>Eukaryota</taxon>
        <taxon>Sar</taxon>
        <taxon>Stramenopiles</taxon>
        <taxon>Ochrophyta</taxon>
        <taxon>Bacillariophyta</taxon>
        <taxon>Bacillariophyceae</taxon>
        <taxon>Bacillariophycidae</taxon>
        <taxon>Bacillariales</taxon>
        <taxon>Bacillariaceae</taxon>
        <taxon>Pseudo-nitzschia</taxon>
    </lineage>
</organism>
<feature type="compositionally biased region" description="Polar residues" evidence="1">
    <location>
        <begin position="713"/>
        <end position="725"/>
    </location>
</feature>
<proteinExistence type="predicted"/>
<sequence length="835" mass="92066">MNSVNVSVSWRTLRRYRHGSPARCSFSLLLTIWTLLVTTNEYWAGNLLARAQVTSADCYDDLNRSDRDGDDRVNAAEYVEFFRRRLGRRRSDEGYSYETSEFTSFEGLPFAFQSNFFTLACFCSRFRFDDNDDDRASCCIGDKAHISVVNADSAFGEEETKERNYINLVCRLSDGAIDSITSTLDTIQLSPTISPTVLPPSNSPIATKKPTDTPTSLPTSGSPTPKPTLDFVTPSILPSTSPAPSLESSSLSSTSMPDTTIEPTLMVRITVESLYSILVREDGSENQLLQQQPMRMEQPQESEEPKQKNTVKNNLITAMNMLSRKVAFDLWFRGASTQTVFFEKLRVQQPTSIDSIVDIGFTAAPKLMKINDTNDNSSHNIFVGGPCPLEMRKSQPENVKANTDTKQIQQYFCQEVTASIVLQLPMDPDYTDTGIYSPGNVHELYSQALEMAILNGELGELMESVAHDSRVSIASGQTISAMTPKPTVGIVGIIVASLVGSIFLTMIIVHFVIRSNSRDQPLKGLGDEWEDSNNKILESASGDKNTVDEDDIESRVIDLSMEKEIAIDPKKGAMVIRQCTSTEQATGMMEVSATTNSTKGTGIPDYTDSSMMANSIPYFPTSPGSNSNTDDARSTGGISQESDSGWSEAYTSSVGSVGDDDCESFPEIPSSGPGALPSVAKEPPSPPAVDKSTGDHFDEELSTKDSEEVSVDESFTPQSPSSPTAPETMKLLEETMSDDSDGLLIHEDESSSDNDDDDVSDDDIKDDHHYERKSEKPLSAEEFRSKLLDMIKRIVPEEIDQIDDMIAEFKHREDELIETLSMMEKRLLSQKQSDQ</sequence>
<name>A0A448ZMP3_9STRA</name>
<keyword evidence="2" id="KW-0812">Transmembrane</keyword>
<dbReference type="InterPro" id="IPR018247">
    <property type="entry name" value="EF_Hand_1_Ca_BS"/>
</dbReference>
<feature type="compositionally biased region" description="Acidic residues" evidence="1">
    <location>
        <begin position="750"/>
        <end position="764"/>
    </location>
</feature>
<feature type="region of interest" description="Disordered" evidence="1">
    <location>
        <begin position="191"/>
        <end position="257"/>
    </location>
</feature>
<evidence type="ECO:0000313" key="4">
    <source>
        <dbReference type="Proteomes" id="UP000291116"/>
    </source>
</evidence>
<keyword evidence="2" id="KW-0472">Membrane</keyword>
<accession>A0A448ZMP3</accession>
<dbReference type="EMBL" id="CAACVS010000532">
    <property type="protein sequence ID" value="VEU43301.1"/>
    <property type="molecule type" value="Genomic_DNA"/>
</dbReference>
<gene>
    <name evidence="3" type="ORF">PSNMU_V1.4_AUG-EV-PASAV3_0102120</name>
</gene>
<feature type="compositionally biased region" description="Low complexity" evidence="1">
    <location>
        <begin position="237"/>
        <end position="257"/>
    </location>
</feature>
<feature type="compositionally biased region" description="Basic and acidic residues" evidence="1">
    <location>
        <begin position="692"/>
        <end position="707"/>
    </location>
</feature>
<dbReference type="OrthoDB" id="57360at2759"/>
<keyword evidence="2" id="KW-1133">Transmembrane helix</keyword>
<feature type="compositionally biased region" description="Basic and acidic residues" evidence="1">
    <location>
        <begin position="765"/>
        <end position="779"/>
    </location>
</feature>